<dbReference type="KEGG" id="pbp:STSP1_01919"/>
<keyword evidence="10" id="KW-1185">Reference proteome</keyword>
<dbReference type="AlphaFoldDB" id="A0A1W6LNZ1"/>
<dbReference type="EMBL" id="CP021023">
    <property type="protein sequence ID" value="ARN57508.1"/>
    <property type="molecule type" value="Genomic_DNA"/>
</dbReference>
<evidence type="ECO:0000256" key="1">
    <source>
        <dbReference type="ARBA" id="ARBA00009481"/>
    </source>
</evidence>
<dbReference type="Pfam" id="PF12038">
    <property type="entry name" value="QTMAN_N"/>
    <property type="match status" value="1"/>
</dbReference>
<dbReference type="Gene3D" id="3.40.50.2000">
    <property type="entry name" value="Glycogen Phosphorylase B"/>
    <property type="match status" value="1"/>
</dbReference>
<accession>A0A1W6LNZ1</accession>
<dbReference type="GO" id="GO:0016438">
    <property type="term" value="F:tRNA-queuosine(34) beta-mannosyltransferase activity"/>
    <property type="evidence" value="ECO:0007669"/>
    <property type="project" value="UniProtKB-EC"/>
</dbReference>
<comment type="catalytic activity">
    <reaction evidence="6">
        <text>queuosine(34) in tRNA(Asp) + GDP-alpha-D-mannose = O-4''-alpha-D-mannosylqueuosine(34) in tRNA(Asp) + GDP + H(+)</text>
        <dbReference type="Rhea" id="RHEA:12885"/>
        <dbReference type="Rhea" id="RHEA-COMP:18572"/>
        <dbReference type="Rhea" id="RHEA-COMP:18581"/>
        <dbReference type="ChEBI" id="CHEBI:15378"/>
        <dbReference type="ChEBI" id="CHEBI:57527"/>
        <dbReference type="ChEBI" id="CHEBI:58189"/>
        <dbReference type="ChEBI" id="CHEBI:194431"/>
        <dbReference type="ChEBI" id="CHEBI:194442"/>
        <dbReference type="EC" id="2.4.1.110"/>
    </reaction>
    <physiologicalReaction direction="left-to-right" evidence="6">
        <dbReference type="Rhea" id="RHEA:12886"/>
    </physiologicalReaction>
</comment>
<proteinExistence type="inferred from homology"/>
<sequence length="366" mass="41707">MEKKLSVLIIEPYFDGSHKAFIEAFCENSQHNTRLLSMPARKWKWRMRGSAFEMAKRLSELKSQGHGFDAIFCSDMLNLAELKGICPEANVPSVIYFHENQFTYPNQIKDKRDFQFGITNLSSALAAEKVLFNSRYHLEDFLSESEKVLKKMPDFKCLEILGRIRDKSQVAYPGICRNIESRIPFRDVPQISWAARWEHDKNPEDFFLAARILREQGYKFRMNVLGQSFANAPAIFNQAKAEFADVIENWGFKESKREYLEVLKGSDIFVSTANHEFFGISALEGAAAGCAAAVPNRLAYPETFNNSELLLYGSSAEDLAERLKSLIADKGLREKNAREAIDIAAQFDLRKTANLIDYELLNAVLL</sequence>
<dbReference type="EC" id="2.4.1.110" evidence="4"/>
<evidence type="ECO:0000256" key="6">
    <source>
        <dbReference type="ARBA" id="ARBA00048439"/>
    </source>
</evidence>
<dbReference type="InterPro" id="IPR001296">
    <property type="entry name" value="Glyco_trans_1"/>
</dbReference>
<evidence type="ECO:0000256" key="3">
    <source>
        <dbReference type="ARBA" id="ARBA00022679"/>
    </source>
</evidence>
<evidence type="ECO:0000259" key="8">
    <source>
        <dbReference type="Pfam" id="PF12038"/>
    </source>
</evidence>
<dbReference type="SUPFAM" id="SSF53756">
    <property type="entry name" value="UDP-Glycosyltransferase/glycogen phosphorylase"/>
    <property type="match status" value="1"/>
</dbReference>
<evidence type="ECO:0000256" key="4">
    <source>
        <dbReference type="ARBA" id="ARBA00044517"/>
    </source>
</evidence>
<protein>
    <recommendedName>
        <fullName evidence="5">tRNA-queuosine alpha-mannosyltransferase</fullName>
        <ecNumber evidence="4">2.4.1.110</ecNumber>
    </recommendedName>
</protein>
<dbReference type="PANTHER" id="PTHR13615:SF3">
    <property type="entry name" value="GLYCOSYLTRANSFERASE-LIKE DOMAIN-CONTAINING PROTEIN 1"/>
    <property type="match status" value="1"/>
</dbReference>
<name>A0A1W6LNZ1_9BACT</name>
<feature type="domain" description="Glycosyl transferase family 1" evidence="7">
    <location>
        <begin position="191"/>
        <end position="339"/>
    </location>
</feature>
<dbReference type="PANTHER" id="PTHR13615">
    <property type="entry name" value="GLYCOSYLTRANSFERASE-LIKE 1"/>
    <property type="match status" value="1"/>
</dbReference>
<gene>
    <name evidence="9" type="ORF">STSP1_01919</name>
</gene>
<evidence type="ECO:0000256" key="2">
    <source>
        <dbReference type="ARBA" id="ARBA00022676"/>
    </source>
</evidence>
<keyword evidence="2" id="KW-0328">Glycosyltransferase</keyword>
<dbReference type="STRING" id="1941349.STSP1_01919"/>
<evidence type="ECO:0000259" key="7">
    <source>
        <dbReference type="Pfam" id="PF00534"/>
    </source>
</evidence>
<organism evidence="9 10">
    <name type="scientific">Sedimentisphaera salicampi</name>
    <dbReference type="NCBI Taxonomy" id="1941349"/>
    <lineage>
        <taxon>Bacteria</taxon>
        <taxon>Pseudomonadati</taxon>
        <taxon>Planctomycetota</taxon>
        <taxon>Phycisphaerae</taxon>
        <taxon>Sedimentisphaerales</taxon>
        <taxon>Sedimentisphaeraceae</taxon>
        <taxon>Sedimentisphaera</taxon>
    </lineage>
</organism>
<reference evidence="10" key="1">
    <citation type="submission" date="2017-04" db="EMBL/GenBank/DDBJ databases">
        <title>Comparative genomics and description of representatives of a novel lineage of planctomycetes thriving in anoxic sediments.</title>
        <authorList>
            <person name="Spring S."/>
            <person name="Bunk B."/>
            <person name="Sproer C."/>
        </authorList>
    </citation>
    <scope>NUCLEOTIDE SEQUENCE [LARGE SCALE GENOMIC DNA]</scope>
    <source>
        <strain evidence="10">ST-PulAB-D4</strain>
    </source>
</reference>
<keyword evidence="3 9" id="KW-0808">Transferase</keyword>
<dbReference type="Proteomes" id="UP000193334">
    <property type="component" value="Chromosome"/>
</dbReference>
<comment type="similarity">
    <text evidence="1">Belongs to the glycosyltransferase group 1 family. Glycosyltransferase 4 subfamily.</text>
</comment>
<feature type="domain" description="tRNA-queuosine alpha-mannosyltransferase N-terminal" evidence="8">
    <location>
        <begin position="7"/>
        <end position="175"/>
    </location>
</feature>
<evidence type="ECO:0000313" key="9">
    <source>
        <dbReference type="EMBL" id="ARN57508.1"/>
    </source>
</evidence>
<evidence type="ECO:0000313" key="10">
    <source>
        <dbReference type="Proteomes" id="UP000193334"/>
    </source>
</evidence>
<dbReference type="InterPro" id="IPR051862">
    <property type="entry name" value="GT-like_domain_containing_1"/>
</dbReference>
<evidence type="ECO:0000256" key="5">
    <source>
        <dbReference type="ARBA" id="ARBA00044539"/>
    </source>
</evidence>
<dbReference type="RefSeq" id="WP_085756146.1">
    <property type="nucleotide sequence ID" value="NZ_CP021023.1"/>
</dbReference>
<dbReference type="InterPro" id="IPR022701">
    <property type="entry name" value="QTMAN_N"/>
</dbReference>
<dbReference type="Pfam" id="PF00534">
    <property type="entry name" value="Glycos_transf_1"/>
    <property type="match status" value="1"/>
</dbReference>